<evidence type="ECO:0000256" key="1">
    <source>
        <dbReference type="ARBA" id="ARBA00004120"/>
    </source>
</evidence>
<name>A0AAD1SY47_PELCU</name>
<evidence type="ECO:0000256" key="8">
    <source>
        <dbReference type="ARBA" id="ARBA00040683"/>
    </source>
</evidence>
<evidence type="ECO:0000256" key="7">
    <source>
        <dbReference type="ARBA" id="ARBA00038217"/>
    </source>
</evidence>
<keyword evidence="6" id="KW-0966">Cell projection</keyword>
<evidence type="ECO:0000256" key="12">
    <source>
        <dbReference type="SAM" id="MobiDB-lite"/>
    </source>
</evidence>
<dbReference type="AlphaFoldDB" id="A0AAD1SY47"/>
<evidence type="ECO:0000256" key="10">
    <source>
        <dbReference type="ARBA" id="ARBA00042326"/>
    </source>
</evidence>
<feature type="compositionally biased region" description="Basic and acidic residues" evidence="12">
    <location>
        <begin position="525"/>
        <end position="535"/>
    </location>
</feature>
<evidence type="ECO:0000256" key="3">
    <source>
        <dbReference type="ARBA" id="ARBA00022490"/>
    </source>
</evidence>
<gene>
    <name evidence="13" type="ORF">PECUL_23A020813</name>
</gene>
<feature type="compositionally biased region" description="Polar residues" evidence="12">
    <location>
        <begin position="371"/>
        <end position="380"/>
    </location>
</feature>
<comment type="similarity">
    <text evidence="7">Belongs to the CCDC61 family.</text>
</comment>
<dbReference type="CDD" id="cd22284">
    <property type="entry name" value="HD_CCDC61_N"/>
    <property type="match status" value="1"/>
</dbReference>
<evidence type="ECO:0000313" key="13">
    <source>
        <dbReference type="EMBL" id="CAH2314684.1"/>
    </source>
</evidence>
<keyword evidence="3" id="KW-0963">Cytoplasm</keyword>
<feature type="coiled-coil region" evidence="11">
    <location>
        <begin position="252"/>
        <end position="286"/>
    </location>
</feature>
<sequence length="579" mass="65537">MSDSPQSPPSDLQSMINSVVATSVEKAIAKLLVQIPKTDTVTETTTETKEPAFPREAPKIKRQWKGAGSGGDTGKAGIPAAFMMDETEVAEARCVFRGIEHILRIRDTGNRLEVEVEDAVTTDQWRGEFDAEFIEDLTHKTGNFKQFAIFCNMLHSALTQASESVTLDLLTYADLELLRHRKVGGTSRQAPPSRSSALSSKRYLILIYSVEFDRIHYPLPLPYVGKPDPVYLRQVIRGLKEELASLRAAQGGETMASEIRHLREELQMMKEEKREAELALERLQELSVPNEKEANHTRILKRALQTLETDLHKEKMKNQRVASKRREECRQLTEQLEESRAIERTLRLKVKSLTTELAMYKRGRVTPTGPSPQGRSSSANRGPPQRTASRGEKPLRRDRSTSCDRSGRSSGEGRNLIRAARLSPSPVGLRPPRFDPTAFVKDRERKQREVEQKNTRVRRVSGSPSTLRGQRRSSSVESLRSRRSYQSSGDEMEDTEPLASSGDRRTATRGRRPFAPSSWNSRSRGTREKSSEKKRLSSTPTYDRKTEKENRFDAISDLSDIDARLQALQDYMKNLDTRT</sequence>
<dbReference type="InterPro" id="IPR049733">
    <property type="entry name" value="CCDC61_N"/>
</dbReference>
<evidence type="ECO:0000313" key="14">
    <source>
        <dbReference type="Proteomes" id="UP001295444"/>
    </source>
</evidence>
<protein>
    <recommendedName>
        <fullName evidence="8">Centrosomal protein CCDC61</fullName>
    </recommendedName>
    <alternativeName>
        <fullName evidence="9">Coiled-coil domain-containing protein 61</fullName>
    </alternativeName>
    <alternativeName>
        <fullName evidence="10">VFL3 homolog</fullName>
    </alternativeName>
</protein>
<dbReference type="GO" id="GO:0034451">
    <property type="term" value="C:centriolar satellite"/>
    <property type="evidence" value="ECO:0007669"/>
    <property type="project" value="UniProtKB-SubCell"/>
</dbReference>
<keyword evidence="4 11" id="KW-0175">Coiled coil</keyword>
<comment type="subcellular location">
    <subcellularLocation>
        <location evidence="1">Cytoplasm</location>
        <location evidence="1">Cytoskeleton</location>
        <location evidence="1">Cilium basal body</location>
    </subcellularLocation>
    <subcellularLocation>
        <location evidence="2">Cytoplasm</location>
        <location evidence="2">Cytoskeleton</location>
        <location evidence="2">Microtubule organizing center</location>
        <location evidence="2">Centrosome</location>
        <location evidence="2">Centriolar satellite</location>
    </subcellularLocation>
</comment>
<evidence type="ECO:0000256" key="5">
    <source>
        <dbReference type="ARBA" id="ARBA00023212"/>
    </source>
</evidence>
<evidence type="ECO:0000256" key="2">
    <source>
        <dbReference type="ARBA" id="ARBA00004607"/>
    </source>
</evidence>
<evidence type="ECO:0000256" key="9">
    <source>
        <dbReference type="ARBA" id="ARBA00041518"/>
    </source>
</evidence>
<organism evidence="13 14">
    <name type="scientific">Pelobates cultripes</name>
    <name type="common">Western spadefoot toad</name>
    <dbReference type="NCBI Taxonomy" id="61616"/>
    <lineage>
        <taxon>Eukaryota</taxon>
        <taxon>Metazoa</taxon>
        <taxon>Chordata</taxon>
        <taxon>Craniata</taxon>
        <taxon>Vertebrata</taxon>
        <taxon>Euteleostomi</taxon>
        <taxon>Amphibia</taxon>
        <taxon>Batrachia</taxon>
        <taxon>Anura</taxon>
        <taxon>Pelobatoidea</taxon>
        <taxon>Pelobatidae</taxon>
        <taxon>Pelobates</taxon>
    </lineage>
</organism>
<dbReference type="PANTHER" id="PTHR22691">
    <property type="entry name" value="YEAST SPT2-RELATED"/>
    <property type="match status" value="1"/>
</dbReference>
<reference evidence="13" key="1">
    <citation type="submission" date="2022-03" db="EMBL/GenBank/DDBJ databases">
        <authorList>
            <person name="Alioto T."/>
            <person name="Alioto T."/>
            <person name="Gomez Garrido J."/>
        </authorList>
    </citation>
    <scope>NUCLEOTIDE SEQUENCE</scope>
</reference>
<accession>A0AAD1SY47</accession>
<dbReference type="EMBL" id="OW240920">
    <property type="protein sequence ID" value="CAH2314684.1"/>
    <property type="molecule type" value="Genomic_DNA"/>
</dbReference>
<keyword evidence="14" id="KW-1185">Reference proteome</keyword>
<dbReference type="PANTHER" id="PTHR22691:SF1">
    <property type="entry name" value="CENTROSOMAL PROTEIN CCDC61"/>
    <property type="match status" value="1"/>
</dbReference>
<feature type="compositionally biased region" description="Basic and acidic residues" evidence="12">
    <location>
        <begin position="389"/>
        <end position="407"/>
    </location>
</feature>
<evidence type="ECO:0000256" key="4">
    <source>
        <dbReference type="ARBA" id="ARBA00023054"/>
    </source>
</evidence>
<evidence type="ECO:0000256" key="6">
    <source>
        <dbReference type="ARBA" id="ARBA00023273"/>
    </source>
</evidence>
<keyword evidence="5" id="KW-0206">Cytoskeleton</keyword>
<dbReference type="GO" id="GO:0036064">
    <property type="term" value="C:ciliary basal body"/>
    <property type="evidence" value="ECO:0007669"/>
    <property type="project" value="TreeGrafter"/>
</dbReference>
<feature type="compositionally biased region" description="Basic and acidic residues" evidence="12">
    <location>
        <begin position="440"/>
        <end position="454"/>
    </location>
</feature>
<evidence type="ECO:0000256" key="11">
    <source>
        <dbReference type="SAM" id="Coils"/>
    </source>
</evidence>
<dbReference type="Proteomes" id="UP001295444">
    <property type="component" value="Chromosome 09"/>
</dbReference>
<proteinExistence type="inferred from homology"/>
<feature type="region of interest" description="Disordered" evidence="12">
    <location>
        <begin position="359"/>
        <end position="550"/>
    </location>
</feature>